<comment type="caution">
    <text evidence="1">The sequence shown here is derived from an EMBL/GenBank/DDBJ whole genome shotgun (WGS) entry which is preliminary data.</text>
</comment>
<dbReference type="EMBL" id="JABMIG020000067">
    <property type="protein sequence ID" value="KAL3795887.1"/>
    <property type="molecule type" value="Genomic_DNA"/>
</dbReference>
<reference evidence="1 2" key="1">
    <citation type="journal article" date="2020" name="G3 (Bethesda)">
        <title>Improved Reference Genome for Cyclotella cryptica CCMP332, a Model for Cell Wall Morphogenesis, Salinity Adaptation, and Lipid Production in Diatoms (Bacillariophyta).</title>
        <authorList>
            <person name="Roberts W.R."/>
            <person name="Downey K.M."/>
            <person name="Ruck E.C."/>
            <person name="Traller J.C."/>
            <person name="Alverson A.J."/>
        </authorList>
    </citation>
    <scope>NUCLEOTIDE SEQUENCE [LARGE SCALE GENOMIC DNA]</scope>
    <source>
        <strain evidence="1 2">CCMP332</strain>
    </source>
</reference>
<sequence>MVPCVKSKHKTHRTLFICIVAAVAFAPEHRLCFVMFSTMYISGTLAFRSYRWPGKRRCLRQTDLLPPPYLRKLLSVPITSYLATDTTEHLDHIESIQRIENSNRTVPFSIDAQRQYSSHTAFIQQVISFLERDCISYRILKENELNVVLRSYARRFSASYSITRMKEWERMLNDRTIMLVGDGCHHQIQNNDASLLRNSFVLHLCPTLHLTEIEHIHQRCRQQNYEEASLSHTSAAVSAYGWLNAYLSNAFLHYNPKTCGPSHQVNDSNQKFEPISIVHLHQDVWNRSPSIVQSRLRCKSGAYTSSGRIFARKTIARRIHKSDYLTFLQQNHLWGATSAKYAYGLYSKGSKNHVVDGTPSDLNDDGTLVAVATFGAKRKVCRAGHEYHSYELLRFCTKLNTTIVGGLTKLVSSFVRDVPLRKMCNSNNSTNIGIDIITSIDRDFGSNRWPGFETMDLMDPVPMFIGEKDGVRRHAVGAGLMPLEEPAENLTSCETLRTSEALRAGLPSMLLKAMDKGELNDPWEICAQAGFHPVFDAGVERLMCVIKNHTNNTSIDLSHLELWEQSVPQFVKEHYSPNKGVEQMLHCIRTNRMTA</sequence>
<gene>
    <name evidence="1" type="ORF">HJC23_002158</name>
</gene>
<keyword evidence="2" id="KW-1185">Reference proteome</keyword>
<organism evidence="1 2">
    <name type="scientific">Cyclotella cryptica</name>
    <dbReference type="NCBI Taxonomy" id="29204"/>
    <lineage>
        <taxon>Eukaryota</taxon>
        <taxon>Sar</taxon>
        <taxon>Stramenopiles</taxon>
        <taxon>Ochrophyta</taxon>
        <taxon>Bacillariophyta</taxon>
        <taxon>Coscinodiscophyceae</taxon>
        <taxon>Thalassiosirophycidae</taxon>
        <taxon>Stephanodiscales</taxon>
        <taxon>Stephanodiscaceae</taxon>
        <taxon>Cyclotella</taxon>
    </lineage>
</organism>
<proteinExistence type="predicted"/>
<dbReference type="AlphaFoldDB" id="A0ABD3Q732"/>
<accession>A0ABD3Q732</accession>
<evidence type="ECO:0000313" key="2">
    <source>
        <dbReference type="Proteomes" id="UP001516023"/>
    </source>
</evidence>
<protein>
    <submittedName>
        <fullName evidence="1">Uncharacterized protein</fullName>
    </submittedName>
</protein>
<name>A0ABD3Q732_9STRA</name>
<dbReference type="Proteomes" id="UP001516023">
    <property type="component" value="Unassembled WGS sequence"/>
</dbReference>
<evidence type="ECO:0000313" key="1">
    <source>
        <dbReference type="EMBL" id="KAL3795887.1"/>
    </source>
</evidence>